<dbReference type="NCBIfam" id="NF003657">
    <property type="entry name" value="PRK05289.1"/>
    <property type="match status" value="1"/>
</dbReference>
<comment type="subunit">
    <text evidence="6">Homotrimer.</text>
</comment>
<evidence type="ECO:0000256" key="2">
    <source>
        <dbReference type="ARBA" id="ARBA00022556"/>
    </source>
</evidence>
<evidence type="ECO:0000256" key="3">
    <source>
        <dbReference type="ARBA" id="ARBA00022679"/>
    </source>
</evidence>
<dbReference type="STRING" id="1921803.NIES593_10610"/>
<comment type="similarity">
    <text evidence="6">Belongs to the transferase hexapeptide repeat family. LpxA subfamily.</text>
</comment>
<evidence type="ECO:0000313" key="9">
    <source>
        <dbReference type="Proteomes" id="UP000186868"/>
    </source>
</evidence>
<dbReference type="GO" id="GO:0016020">
    <property type="term" value="C:membrane"/>
    <property type="evidence" value="ECO:0007669"/>
    <property type="project" value="GOC"/>
</dbReference>
<comment type="catalytic activity">
    <reaction evidence="6">
        <text>a (3R)-hydroxyacyl-[ACP] + UDP-N-acetyl-alpha-D-glucosamine = a UDP-3-O-[(3R)-3-hydroxyacyl]-N-acetyl-alpha-D-glucosamine + holo-[ACP]</text>
        <dbReference type="Rhea" id="RHEA:67812"/>
        <dbReference type="Rhea" id="RHEA-COMP:9685"/>
        <dbReference type="Rhea" id="RHEA-COMP:9945"/>
        <dbReference type="ChEBI" id="CHEBI:57705"/>
        <dbReference type="ChEBI" id="CHEBI:64479"/>
        <dbReference type="ChEBI" id="CHEBI:78827"/>
        <dbReference type="ChEBI" id="CHEBI:173225"/>
        <dbReference type="EC" id="2.3.1.129"/>
    </reaction>
</comment>
<sequence length="264" mass="28732">MNTLIHPTAVINPKAELHPTVRVGPYAVIGEKVTIGAQTTIGAHVVLEGPTKIGESNRIFPGAVIGSEPQDLKYKGAASWVKVGDNNQIREYVTINRATDEGEATVIGNNNLLMAYAHVAHNCIIEDEVVIANSVALAGHIHIESKARISGVLGVHQFVRVGSLSMVGGMSRIERDVPPYTIVEGNPARVRSLNLVGLQRAGLSSEEIGHLKKAFRLLYRSDKTLQEALEQLELLPHNEYIQHFHRFLQSSISGEGRRGPIPGR</sequence>
<dbReference type="HAMAP" id="MF_00387">
    <property type="entry name" value="LpxA"/>
    <property type="match status" value="1"/>
</dbReference>
<evidence type="ECO:0000256" key="6">
    <source>
        <dbReference type="HAMAP-Rule" id="MF_00387"/>
    </source>
</evidence>
<keyword evidence="3 6" id="KW-0808">Transferase</keyword>
<evidence type="ECO:0000256" key="5">
    <source>
        <dbReference type="ARBA" id="ARBA00023315"/>
    </source>
</evidence>
<dbReference type="InterPro" id="IPR029098">
    <property type="entry name" value="Acetyltransf_C"/>
</dbReference>
<dbReference type="Proteomes" id="UP000186868">
    <property type="component" value="Unassembled WGS sequence"/>
</dbReference>
<dbReference type="EC" id="2.3.1.129" evidence="6"/>
<dbReference type="Pfam" id="PF13720">
    <property type="entry name" value="Acetyltransf_11"/>
    <property type="match status" value="1"/>
</dbReference>
<dbReference type="GO" id="GO:0031470">
    <property type="term" value="C:carboxysome"/>
    <property type="evidence" value="ECO:0007669"/>
    <property type="project" value="UniProtKB-ARBA"/>
</dbReference>
<dbReference type="GO" id="GO:0043886">
    <property type="term" value="F:structural constituent of carboxysome shell"/>
    <property type="evidence" value="ECO:0007669"/>
    <property type="project" value="UniProtKB-ARBA"/>
</dbReference>
<dbReference type="InterPro" id="IPR011004">
    <property type="entry name" value="Trimer_LpxA-like_sf"/>
</dbReference>
<keyword evidence="6" id="KW-0677">Repeat</keyword>
<keyword evidence="1 6" id="KW-0444">Lipid biosynthesis</keyword>
<comment type="pathway">
    <text evidence="6">Glycolipid biosynthesis; lipid IV(A) biosynthesis; lipid IV(A) from (3R)-3-hydroxytetradecanoyl-[acyl-carrier-protein] and UDP-N-acetyl-alpha-D-glucosamine: step 1/6.</text>
</comment>
<organism evidence="8 9">
    <name type="scientific">Hydrococcus rivularis NIES-593</name>
    <dbReference type="NCBI Taxonomy" id="1921803"/>
    <lineage>
        <taxon>Bacteria</taxon>
        <taxon>Bacillati</taxon>
        <taxon>Cyanobacteriota</taxon>
        <taxon>Cyanophyceae</taxon>
        <taxon>Pleurocapsales</taxon>
        <taxon>Hydrococcaceae</taxon>
        <taxon>Hydrococcus</taxon>
    </lineage>
</organism>
<dbReference type="GO" id="GO:0005737">
    <property type="term" value="C:cytoplasm"/>
    <property type="evidence" value="ECO:0007669"/>
    <property type="project" value="UniProtKB-SubCell"/>
</dbReference>
<dbReference type="GO" id="GO:0009245">
    <property type="term" value="P:lipid A biosynthetic process"/>
    <property type="evidence" value="ECO:0007669"/>
    <property type="project" value="UniProtKB-UniRule"/>
</dbReference>
<dbReference type="PIRSF" id="PIRSF000456">
    <property type="entry name" value="UDP-GlcNAc_acltr"/>
    <property type="match status" value="1"/>
</dbReference>
<reference evidence="8 9" key="1">
    <citation type="submission" date="2016-11" db="EMBL/GenBank/DDBJ databases">
        <title>Draft Genome Sequences of Nine Cyanobacterial Strains from Diverse Habitats.</title>
        <authorList>
            <person name="Zhu T."/>
            <person name="Hou S."/>
            <person name="Lu X."/>
            <person name="Hess W.R."/>
        </authorList>
    </citation>
    <scope>NUCLEOTIDE SEQUENCE [LARGE SCALE GENOMIC DNA]</scope>
    <source>
        <strain evidence="8 9">NIES-593</strain>
    </source>
</reference>
<keyword evidence="2 6" id="KW-0441">Lipid A biosynthesis</keyword>
<evidence type="ECO:0000259" key="7">
    <source>
        <dbReference type="Pfam" id="PF13720"/>
    </source>
</evidence>
<dbReference type="EMBL" id="MRCB01000010">
    <property type="protein sequence ID" value="OKH23276.1"/>
    <property type="molecule type" value="Genomic_DNA"/>
</dbReference>
<keyword evidence="4 6" id="KW-0443">Lipid metabolism</keyword>
<keyword evidence="6" id="KW-0963">Cytoplasm</keyword>
<keyword evidence="5 6" id="KW-0012">Acyltransferase</keyword>
<comment type="subcellular location">
    <subcellularLocation>
        <location evidence="6">Cytoplasm</location>
    </subcellularLocation>
</comment>
<dbReference type="OrthoDB" id="9807278at2"/>
<feature type="domain" description="UDP N-acetylglucosamine O-acyltransferase C-terminal" evidence="7">
    <location>
        <begin position="176"/>
        <end position="251"/>
    </location>
</feature>
<dbReference type="CDD" id="cd03351">
    <property type="entry name" value="LbH_UDP-GlcNAc_AT"/>
    <property type="match status" value="1"/>
</dbReference>
<protein>
    <recommendedName>
        <fullName evidence="6">Acyl-[acyl-carrier-protein]--UDP-N-acetylglucosamine O-acyltransferase</fullName>
        <shortName evidence="6">UDP-N-acetylglucosamine acyltransferase</shortName>
        <ecNumber evidence="6">2.3.1.129</ecNumber>
    </recommendedName>
</protein>
<dbReference type="InterPro" id="IPR001451">
    <property type="entry name" value="Hexapep"/>
</dbReference>
<gene>
    <name evidence="6" type="primary">lpxA</name>
    <name evidence="8" type="ORF">NIES593_10610</name>
</gene>
<dbReference type="GO" id="GO:0008780">
    <property type="term" value="F:acyl-[acyl-carrier-protein]-UDP-N-acetylglucosamine O-acyltransferase activity"/>
    <property type="evidence" value="ECO:0007669"/>
    <property type="project" value="UniProtKB-UniRule"/>
</dbReference>
<dbReference type="PANTHER" id="PTHR43480:SF1">
    <property type="entry name" value="ACYL-[ACYL-CARRIER-PROTEIN]--UDP-N-ACETYLGLUCOSAMINE O-ACYLTRANSFERASE, MITOCHONDRIAL-RELATED"/>
    <property type="match status" value="1"/>
</dbReference>
<dbReference type="Pfam" id="PF00132">
    <property type="entry name" value="Hexapep"/>
    <property type="match status" value="2"/>
</dbReference>
<comment type="function">
    <text evidence="6">Involved in the biosynthesis of lipid A, a phosphorylated glycolipid that anchors the lipopolysaccharide to the outer membrane of the cell.</text>
</comment>
<evidence type="ECO:0000256" key="4">
    <source>
        <dbReference type="ARBA" id="ARBA00023098"/>
    </source>
</evidence>
<name>A0A1U7HI55_9CYAN</name>
<evidence type="ECO:0000313" key="8">
    <source>
        <dbReference type="EMBL" id="OKH23276.1"/>
    </source>
</evidence>
<dbReference type="UniPathway" id="UPA00359">
    <property type="reaction ID" value="UER00477"/>
</dbReference>
<evidence type="ECO:0000256" key="1">
    <source>
        <dbReference type="ARBA" id="ARBA00022516"/>
    </source>
</evidence>
<keyword evidence="9" id="KW-1185">Reference proteome</keyword>
<dbReference type="Gene3D" id="2.160.10.10">
    <property type="entry name" value="Hexapeptide repeat proteins"/>
    <property type="match status" value="1"/>
</dbReference>
<dbReference type="NCBIfam" id="TIGR01852">
    <property type="entry name" value="lipid_A_lpxA"/>
    <property type="match status" value="1"/>
</dbReference>
<accession>A0A1U7HI55</accession>
<dbReference type="Gene3D" id="1.20.1180.10">
    <property type="entry name" value="Udp N-acetylglucosamine O-acyltransferase, C-terminal domain"/>
    <property type="match status" value="1"/>
</dbReference>
<dbReference type="AlphaFoldDB" id="A0A1U7HI55"/>
<dbReference type="PANTHER" id="PTHR43480">
    <property type="entry name" value="ACYL-[ACYL-CARRIER-PROTEIN]--UDP-N-ACETYLGLUCOSAMINE O-ACYLTRANSFERASE"/>
    <property type="match status" value="1"/>
</dbReference>
<comment type="caution">
    <text evidence="8">The sequence shown here is derived from an EMBL/GenBank/DDBJ whole genome shotgun (WGS) entry which is preliminary data.</text>
</comment>
<proteinExistence type="inferred from homology"/>
<dbReference type="InterPro" id="IPR037157">
    <property type="entry name" value="Acetyltransf_C_sf"/>
</dbReference>
<dbReference type="InterPro" id="IPR010137">
    <property type="entry name" value="Lipid_A_LpxA"/>
</dbReference>
<dbReference type="SUPFAM" id="SSF51161">
    <property type="entry name" value="Trimeric LpxA-like enzymes"/>
    <property type="match status" value="1"/>
</dbReference>